<keyword evidence="10 11" id="KW-0472">Membrane</keyword>
<comment type="caution">
    <text evidence="11">Lacks conserved residue(s) required for the propagation of feature annotation.</text>
</comment>
<evidence type="ECO:0000256" key="9">
    <source>
        <dbReference type="ARBA" id="ARBA00023047"/>
    </source>
</evidence>
<evidence type="ECO:0000256" key="2">
    <source>
        <dbReference type="ARBA" id="ARBA00007783"/>
    </source>
</evidence>
<reference evidence="13 14" key="1">
    <citation type="submission" date="2024-06" db="EMBL/GenBank/DDBJ databases">
        <title>Genomic Encyclopedia of Type Strains, Phase IV (KMG-IV): sequencing the most valuable type-strain genomes for metagenomic binning, comparative biology and taxonomic classification.</title>
        <authorList>
            <person name="Goeker M."/>
        </authorList>
    </citation>
    <scope>NUCLEOTIDE SEQUENCE [LARGE SCALE GENOMIC DNA]</scope>
    <source>
        <strain evidence="13 14">DSM 21331</strain>
    </source>
</reference>
<dbReference type="PANTHER" id="PTHR30413:SF10">
    <property type="entry name" value="CAPSULE POLYSACCHARIDE EXPORT INNER-MEMBRANE PROTEIN CTRC"/>
    <property type="match status" value="1"/>
</dbReference>
<gene>
    <name evidence="13" type="ORF">ABID43_002902</name>
</gene>
<feature type="transmembrane region" description="Helical" evidence="11">
    <location>
        <begin position="41"/>
        <end position="62"/>
    </location>
</feature>
<evidence type="ECO:0000313" key="14">
    <source>
        <dbReference type="Proteomes" id="UP001549145"/>
    </source>
</evidence>
<feature type="transmembrane region" description="Helical" evidence="11">
    <location>
        <begin position="242"/>
        <end position="260"/>
    </location>
</feature>
<evidence type="ECO:0000256" key="8">
    <source>
        <dbReference type="ARBA" id="ARBA00022989"/>
    </source>
</evidence>
<dbReference type="Proteomes" id="UP001549145">
    <property type="component" value="Unassembled WGS sequence"/>
</dbReference>
<keyword evidence="6 11" id="KW-0812">Transmembrane</keyword>
<evidence type="ECO:0000256" key="6">
    <source>
        <dbReference type="ARBA" id="ARBA00022692"/>
    </source>
</evidence>
<keyword evidence="3 11" id="KW-0813">Transport</keyword>
<keyword evidence="7" id="KW-0972">Capsule biogenesis/degradation</keyword>
<dbReference type="InterPro" id="IPR047817">
    <property type="entry name" value="ABC2_TM_bact-type"/>
</dbReference>
<protein>
    <recommendedName>
        <fullName evidence="11">Transport permease protein</fullName>
    </recommendedName>
</protein>
<accession>A0ABV2L689</accession>
<comment type="subcellular location">
    <subcellularLocation>
        <location evidence="11">Cell inner membrane</location>
        <topology evidence="11">Multi-pass membrane protein</topology>
    </subcellularLocation>
    <subcellularLocation>
        <location evidence="1">Cell membrane</location>
        <topology evidence="1">Multi-pass membrane protein</topology>
    </subcellularLocation>
</comment>
<feature type="transmembrane region" description="Helical" evidence="11">
    <location>
        <begin position="68"/>
        <end position="86"/>
    </location>
</feature>
<evidence type="ECO:0000256" key="11">
    <source>
        <dbReference type="RuleBase" id="RU361157"/>
    </source>
</evidence>
<keyword evidence="9" id="KW-0625">Polysaccharide transport</keyword>
<dbReference type="EMBL" id="JBEPMM010000007">
    <property type="protein sequence ID" value="MET3693355.1"/>
    <property type="molecule type" value="Genomic_DNA"/>
</dbReference>
<organism evidence="13 14">
    <name type="scientific">Methylobacterium goesingense</name>
    <dbReference type="NCBI Taxonomy" id="243690"/>
    <lineage>
        <taxon>Bacteria</taxon>
        <taxon>Pseudomonadati</taxon>
        <taxon>Pseudomonadota</taxon>
        <taxon>Alphaproteobacteria</taxon>
        <taxon>Hyphomicrobiales</taxon>
        <taxon>Methylobacteriaceae</taxon>
        <taxon>Methylobacterium</taxon>
    </lineage>
</organism>
<evidence type="ECO:0000256" key="5">
    <source>
        <dbReference type="ARBA" id="ARBA00022597"/>
    </source>
</evidence>
<dbReference type="PANTHER" id="PTHR30413">
    <property type="entry name" value="INNER MEMBRANE TRANSPORT PERMEASE"/>
    <property type="match status" value="1"/>
</dbReference>
<comment type="similarity">
    <text evidence="2 11">Belongs to the ABC-2 integral membrane protein family.</text>
</comment>
<keyword evidence="14" id="KW-1185">Reference proteome</keyword>
<keyword evidence="5" id="KW-0762">Sugar transport</keyword>
<evidence type="ECO:0000256" key="4">
    <source>
        <dbReference type="ARBA" id="ARBA00022475"/>
    </source>
</evidence>
<comment type="caution">
    <text evidence="13">The sequence shown here is derived from an EMBL/GenBank/DDBJ whole genome shotgun (WGS) entry which is preliminary data.</text>
</comment>
<dbReference type="Pfam" id="PF01061">
    <property type="entry name" value="ABC2_membrane"/>
    <property type="match status" value="1"/>
</dbReference>
<evidence type="ECO:0000256" key="10">
    <source>
        <dbReference type="ARBA" id="ARBA00023136"/>
    </source>
</evidence>
<evidence type="ECO:0000313" key="13">
    <source>
        <dbReference type="EMBL" id="MET3693355.1"/>
    </source>
</evidence>
<dbReference type="RefSeq" id="WP_238281449.1">
    <property type="nucleotide sequence ID" value="NZ_BPQL01000123.1"/>
</dbReference>
<keyword evidence="8 11" id="KW-1133">Transmembrane helix</keyword>
<evidence type="ECO:0000256" key="1">
    <source>
        <dbReference type="ARBA" id="ARBA00004651"/>
    </source>
</evidence>
<evidence type="ECO:0000256" key="3">
    <source>
        <dbReference type="ARBA" id="ARBA00022448"/>
    </source>
</evidence>
<evidence type="ECO:0000256" key="7">
    <source>
        <dbReference type="ARBA" id="ARBA00022903"/>
    </source>
</evidence>
<dbReference type="InterPro" id="IPR000412">
    <property type="entry name" value="ABC_2_transport"/>
</dbReference>
<feature type="domain" description="ABC transmembrane type-2" evidence="12">
    <location>
        <begin position="39"/>
        <end position="260"/>
    </location>
</feature>
<feature type="transmembrane region" description="Helical" evidence="11">
    <location>
        <begin position="119"/>
        <end position="140"/>
    </location>
</feature>
<feature type="transmembrane region" description="Helical" evidence="11">
    <location>
        <begin position="152"/>
        <end position="176"/>
    </location>
</feature>
<proteinExistence type="inferred from homology"/>
<dbReference type="InterPro" id="IPR013525">
    <property type="entry name" value="ABC2_TM"/>
</dbReference>
<name>A0ABV2L689_9HYPH</name>
<evidence type="ECO:0000259" key="12">
    <source>
        <dbReference type="PROSITE" id="PS51012"/>
    </source>
</evidence>
<sequence length="267" mass="29469">MPAHAQTLRNGLSALRTQSDVVGALILRETHTRFGRTRLGYIWVLIEPVAHAVGLSIVHYTLGRRSPLGGSMALFFMTGLLPFFLWSKVSYRLVSAFTSDRPLLNVPAVTHLDILCARALLEGATWLIVSTILIALLVSIGFSDWPFDLESLFGAVAATFLLAVGVGMINATLTALLQSWHNLFNILTRPLYLASGIFYLVDQVPATAQAFLVWNPLVHAIEWTRISFYPAYGATTLDKAYLVQWAVCTCVLGLVLERLARRKVEAI</sequence>
<dbReference type="PRINTS" id="PR00164">
    <property type="entry name" value="ABC2TRNSPORT"/>
</dbReference>
<dbReference type="PROSITE" id="PS51012">
    <property type="entry name" value="ABC_TM2"/>
    <property type="match status" value="1"/>
</dbReference>
<keyword evidence="4 11" id="KW-1003">Cell membrane</keyword>